<dbReference type="GeneID" id="5545941"/>
<dbReference type="InterPro" id="IPR003734">
    <property type="entry name" value="DUF155"/>
</dbReference>
<dbReference type="GO" id="GO:0070131">
    <property type="term" value="P:positive regulation of mitochondrial translation"/>
    <property type="evidence" value="ECO:0007669"/>
    <property type="project" value="TreeGrafter"/>
</dbReference>
<dbReference type="InterPro" id="IPR051624">
    <property type="entry name" value="RMD1/Sad1-interacting"/>
</dbReference>
<proteinExistence type="inferred from homology"/>
<keyword evidence="5" id="KW-1185">Reference proteome</keyword>
<keyword evidence="2" id="KW-1133">Transmembrane helix</keyword>
<dbReference type="PhylomeDB" id="A7TJ04"/>
<dbReference type="GO" id="GO:0005743">
    <property type="term" value="C:mitochondrial inner membrane"/>
    <property type="evidence" value="ECO:0007669"/>
    <property type="project" value="EnsemblFungi"/>
</dbReference>
<evidence type="ECO:0000259" key="3">
    <source>
        <dbReference type="Pfam" id="PF02582"/>
    </source>
</evidence>
<feature type="domain" description="DUF155" evidence="3">
    <location>
        <begin position="149"/>
        <end position="339"/>
    </location>
</feature>
<evidence type="ECO:0000256" key="1">
    <source>
        <dbReference type="ARBA" id="ARBA00008306"/>
    </source>
</evidence>
<evidence type="ECO:0000313" key="5">
    <source>
        <dbReference type="Proteomes" id="UP000000267"/>
    </source>
</evidence>
<dbReference type="InParanoid" id="A7TJ04"/>
<dbReference type="KEGG" id="vpo:Kpol_1033p6"/>
<dbReference type="Proteomes" id="UP000000267">
    <property type="component" value="Unassembled WGS sequence"/>
</dbReference>
<dbReference type="EMBL" id="DS480399">
    <property type="protein sequence ID" value="EDO17703.1"/>
    <property type="molecule type" value="Genomic_DNA"/>
</dbReference>
<name>A7TJ04_VANPO</name>
<protein>
    <recommendedName>
        <fullName evidence="3">DUF155 domain-containing protein</fullName>
    </recommendedName>
</protein>
<keyword evidence="2" id="KW-0472">Membrane</keyword>
<evidence type="ECO:0000256" key="2">
    <source>
        <dbReference type="SAM" id="Phobius"/>
    </source>
</evidence>
<dbReference type="Pfam" id="PF02582">
    <property type="entry name" value="DUF155"/>
    <property type="match status" value="1"/>
</dbReference>
<reference evidence="4 5" key="1">
    <citation type="journal article" date="2007" name="Proc. Natl. Acad. Sci. U.S.A.">
        <title>Independent sorting-out of thousands of duplicated gene pairs in two yeast species descended from a whole-genome duplication.</title>
        <authorList>
            <person name="Scannell D.R."/>
            <person name="Frank A.C."/>
            <person name="Conant G.C."/>
            <person name="Byrne K.P."/>
            <person name="Woolfit M."/>
            <person name="Wolfe K.H."/>
        </authorList>
    </citation>
    <scope>NUCLEOTIDE SEQUENCE [LARGE SCALE GENOMIC DNA]</scope>
    <source>
        <strain evidence="5">ATCC 22028 / DSM 70294 / BCRC 21397 / CBS 2163 / NBRC 10782 / NRRL Y-8283 / UCD 57-17</strain>
    </source>
</reference>
<organism evidence="5">
    <name type="scientific">Vanderwaltozyma polyspora (strain ATCC 22028 / DSM 70294 / BCRC 21397 / CBS 2163 / NBRC 10782 / NRRL Y-8283 / UCD 57-17)</name>
    <name type="common">Kluyveromyces polysporus</name>
    <dbReference type="NCBI Taxonomy" id="436907"/>
    <lineage>
        <taxon>Eukaryota</taxon>
        <taxon>Fungi</taxon>
        <taxon>Dikarya</taxon>
        <taxon>Ascomycota</taxon>
        <taxon>Saccharomycotina</taxon>
        <taxon>Saccharomycetes</taxon>
        <taxon>Saccharomycetales</taxon>
        <taxon>Saccharomycetaceae</taxon>
        <taxon>Vanderwaltozyma</taxon>
    </lineage>
</organism>
<dbReference type="OrthoDB" id="242766at2759"/>
<keyword evidence="2" id="KW-0812">Transmembrane</keyword>
<gene>
    <name evidence="4" type="ORF">Kpol_1033p6</name>
</gene>
<sequence>MLTTTNLKPCFRWYRCLSQTSLINQCNFRISAKRCYSEQKTIEDDIPYIRMKMVRSPRSIQQNPSRYLRRSFVPKYSKAQHLKKDWNVQNLSTNYKVKVCTTITTGERYDLSKAIGLLNLNGLQPSNLIPNEIVTFKYIYDGVRGDIMVLGQNGSVVSWGFDENTLTNNILPLIESAIINPLVPDKYESEDLDFIELDNEDETTLKLLPSGDANEASFIAEDVIVINSIDQTSGLLDKAAFSSGISRSTSLAVLESALEEHINRSRIITESVSNGKKMNLNERDFLKSIGRLFLIRGKLNLYSEIIETPDLYWSEPQLEKIYKNVSKYLDVVPRINILNSKLDYSTDESRALLAVLNERKSTFLEWIIIYLIAFEVCFELYHYYEKNYIQTEQSSTDKENKIK</sequence>
<dbReference type="PANTHER" id="PTHR16255">
    <property type="entry name" value="REQUIRED FOR MEIOTIC NUCLEAR DIVISION PROTEIN 1 HOMOLOG"/>
    <property type="match status" value="1"/>
</dbReference>
<dbReference type="RefSeq" id="XP_001645561.1">
    <property type="nucleotide sequence ID" value="XM_001645511.1"/>
</dbReference>
<dbReference type="PANTHER" id="PTHR16255:SF1">
    <property type="entry name" value="REQUIRED FOR MEIOTIC NUCLEAR DIVISION PROTEIN 1 HOMOLOG"/>
    <property type="match status" value="1"/>
</dbReference>
<dbReference type="OMA" id="QGLYQTK"/>
<dbReference type="FunCoup" id="A7TJ04">
    <property type="interactions" value="87"/>
</dbReference>
<dbReference type="eggNOG" id="KOG2861">
    <property type="taxonomic scope" value="Eukaryota"/>
</dbReference>
<evidence type="ECO:0000313" key="4">
    <source>
        <dbReference type="EMBL" id="EDO17703.1"/>
    </source>
</evidence>
<dbReference type="HOGENOM" id="CLU_011220_0_0_1"/>
<comment type="similarity">
    <text evidence="1">Belongs to the RMD1/sif2 family.</text>
</comment>
<dbReference type="AlphaFoldDB" id="A7TJ04"/>
<feature type="transmembrane region" description="Helical" evidence="2">
    <location>
        <begin position="363"/>
        <end position="384"/>
    </location>
</feature>
<accession>A7TJ04</accession>